<dbReference type="GeneID" id="34585391"/>
<organism evidence="3 4">
    <name type="scientific">Fonsecaea nubica</name>
    <dbReference type="NCBI Taxonomy" id="856822"/>
    <lineage>
        <taxon>Eukaryota</taxon>
        <taxon>Fungi</taxon>
        <taxon>Dikarya</taxon>
        <taxon>Ascomycota</taxon>
        <taxon>Pezizomycotina</taxon>
        <taxon>Eurotiomycetes</taxon>
        <taxon>Chaetothyriomycetidae</taxon>
        <taxon>Chaetothyriales</taxon>
        <taxon>Herpotrichiellaceae</taxon>
        <taxon>Fonsecaea</taxon>
    </lineage>
</organism>
<feature type="region of interest" description="Disordered" evidence="1">
    <location>
        <begin position="169"/>
        <end position="198"/>
    </location>
</feature>
<evidence type="ECO:0000256" key="2">
    <source>
        <dbReference type="SAM" id="SignalP"/>
    </source>
</evidence>
<reference evidence="3 4" key="1">
    <citation type="submission" date="2016-03" db="EMBL/GenBank/DDBJ databases">
        <title>The draft genome sequence of Fonsecaea nubica causative agent of cutaneous subcutaneous infection in human host.</title>
        <authorList>
            <person name="Costa F."/>
            <person name="Sybren D.H."/>
            <person name="Raittz R.T."/>
            <person name="Weiss V.A."/>
            <person name="Leao A.C."/>
            <person name="Gomes R."/>
            <person name="De Souza E.M."/>
            <person name="Pedrosa F.O."/>
            <person name="Steffens M.B."/>
            <person name="Bombassaro A."/>
            <person name="Tadra-Sfeir M.Z."/>
            <person name="Moreno L.F."/>
            <person name="Najafzadeh M.J."/>
            <person name="Felipe M.S."/>
            <person name="Teixeira M."/>
            <person name="Sun J."/>
            <person name="Xi L."/>
            <person name="Castro M.A."/>
            <person name="Vicente V.A."/>
        </authorList>
    </citation>
    <scope>NUCLEOTIDE SEQUENCE [LARGE SCALE GENOMIC DNA]</scope>
    <source>
        <strain evidence="3 4">CBS 269.64</strain>
    </source>
</reference>
<dbReference type="PANTHER" id="PTHR37540">
    <property type="entry name" value="TRANSCRIPTION FACTOR (ACR-2), PUTATIVE-RELATED-RELATED"/>
    <property type="match status" value="1"/>
</dbReference>
<accession>A0A178DC42</accession>
<name>A0A178DC42_9EURO</name>
<evidence type="ECO:0000313" key="3">
    <source>
        <dbReference type="EMBL" id="OAL38761.1"/>
    </source>
</evidence>
<keyword evidence="4" id="KW-1185">Reference proteome</keyword>
<keyword evidence="2" id="KW-0732">Signal</keyword>
<dbReference type="OrthoDB" id="4137833at2759"/>
<proteinExistence type="predicted"/>
<evidence type="ECO:0000313" key="4">
    <source>
        <dbReference type="Proteomes" id="UP000185904"/>
    </source>
</evidence>
<dbReference type="PANTHER" id="PTHR37540:SF5">
    <property type="entry name" value="TRANSCRIPTION FACTOR DOMAIN-CONTAINING PROTEIN"/>
    <property type="match status" value="1"/>
</dbReference>
<dbReference type="EMBL" id="LVCJ01000008">
    <property type="protein sequence ID" value="OAL38761.1"/>
    <property type="molecule type" value="Genomic_DNA"/>
</dbReference>
<dbReference type="RefSeq" id="XP_022503773.1">
    <property type="nucleotide sequence ID" value="XM_022640273.1"/>
</dbReference>
<dbReference type="Proteomes" id="UP000185904">
    <property type="component" value="Unassembled WGS sequence"/>
</dbReference>
<evidence type="ECO:0000256" key="1">
    <source>
        <dbReference type="SAM" id="MobiDB-lite"/>
    </source>
</evidence>
<feature type="signal peptide" evidence="2">
    <location>
        <begin position="1"/>
        <end position="23"/>
    </location>
</feature>
<feature type="chain" id="PRO_5008084163" evidence="2">
    <location>
        <begin position="24"/>
        <end position="675"/>
    </location>
</feature>
<feature type="compositionally biased region" description="Basic and acidic residues" evidence="1">
    <location>
        <begin position="102"/>
        <end position="111"/>
    </location>
</feature>
<comment type="caution">
    <text evidence="3">The sequence shown here is derived from an EMBL/GenBank/DDBJ whole genome shotgun (WGS) entry which is preliminary data.</text>
</comment>
<feature type="region of interest" description="Disordered" evidence="1">
    <location>
        <begin position="88"/>
        <end position="121"/>
    </location>
</feature>
<sequence>MKTCPQSLCFLPIFLFLLSVVIGAPTQESDEGESAARDVGRTLRVRDTAVLPSAWGWHIECKVNPPPHYGWLLTDRFKQLPGVDIGYCRENNPPPAPQSPENAKRNTDLKPRNGSSTDSSPSWALTPLRCYDLCACDRQGTLICHEWGIATEGMAKAIKIEHLLLQNPSPSISEEPPPRVHAVKRDATQSRQPAHRPQLELKTSSTALVPARSPTASERFSWDFDNEELSTNRRRKRKSPIEDQVFPTRKAIRLPRFSVNIFHSEPVNVFPIPNEGVVPRMVKYYLQVWAEQHGRALAFEGHPKPYQSLVFPYALEHAVLFEAMVALSRASWLLQEGIPWSKDSALAYHRANAFAALRLRLTSEATCADDTTICTIAALTTIDYMLGVHEGAHNHINAMQRIRKIRTDLKGDTPWQYFVISAMKAYDALWKFVKDRNEATTSMAQLSIESPMRNELPLYPSLPFNIKVCEALSKVSTSFNDMAMAGEMSIQMIDILANLSKTARGDGSATPTSSPPSSPGGRNLLNTIADLRCLSVMATTSIEHKLCFGVIGTCFTLHFGDGKIGEEFNETLQELEDGLIGNGKPRPQQEKAQKNHRECLIWVALAAAGALEQSELLSAMSMLLDQTLDKYPEETAQWETLEGILKKFLWNDLLARHWRRCWAKAVRRRSSIRRR</sequence>
<dbReference type="AlphaFoldDB" id="A0A178DC42"/>
<protein>
    <submittedName>
        <fullName evidence="3">Uncharacterized protein</fullName>
    </submittedName>
</protein>
<gene>
    <name evidence="3" type="ORF">AYO20_01967</name>
</gene>